<dbReference type="SUPFAM" id="SSF56112">
    <property type="entry name" value="Protein kinase-like (PK-like)"/>
    <property type="match status" value="1"/>
</dbReference>
<protein>
    <recommendedName>
        <fullName evidence="1">Aminoglycoside phosphotransferase domain-containing protein</fullName>
    </recommendedName>
</protein>
<dbReference type="InterPro" id="IPR011009">
    <property type="entry name" value="Kinase-like_dom_sf"/>
</dbReference>
<comment type="caution">
    <text evidence="2">The sequence shown here is derived from an EMBL/GenBank/DDBJ whole genome shotgun (WGS) entry which is preliminary data.</text>
</comment>
<dbReference type="eggNOG" id="ENOG502RS4B">
    <property type="taxonomic scope" value="Eukaryota"/>
</dbReference>
<dbReference type="AlphaFoldDB" id="D4B237"/>
<dbReference type="CDD" id="cd05120">
    <property type="entry name" value="APH_ChoK_like"/>
    <property type="match status" value="1"/>
</dbReference>
<evidence type="ECO:0000313" key="3">
    <source>
        <dbReference type="Proteomes" id="UP000008866"/>
    </source>
</evidence>
<sequence length="586" mass="66713">MLTKNQDYRAHENEIFDFWLASGLKLQQGLQRMIVTIPTRHLGLGCRLLRLGVAAREASTSATADAETFFRDTSRRWICNEDARLRERHVRFNVAELQHAAVKAVNRKHCRNIVKFAEGGFNRVFLLTMDDGSEVVARIPTPIAGPPRLTTASEAATMQFLRDVLHISVPRVFAYSATSDNVVGAEYILMERLKGEPLSSRWLSLSKAEMVDLMMQIVDIEKKIFDFRFPAYGSLYHRVDIPKEARVDIEAGGGEFCIGPICKRQFWHGERADMKLDRGPWTNPADCVASPARRELAWTSKYGKPRPRRAFLLPTEEDISPREHISLLSQYLQVSSFLVPTQPEMATPILRHPDMSFPNILLTPGTNKIESIIDWQDAAILPLFMQAGYPAFCEHDPSRVQSLKEPKPPENYKDLNEVDRMKADIKLRLQKANLYYYAATGLENRLHLQALRLPGLGMIQYLISHAGYPWDADLINLKAALVGLTKIWEGMIPDPCPISFSPEDEREILHDAAEWKECEEILSTILENLGVDKEGGTHPDDFGYALEMAQRLRVKIYTDAEENLQKLFWKSWIFKDDNDISPPPVL</sequence>
<dbReference type="EMBL" id="ABSU01000028">
    <property type="protein sequence ID" value="EFE30598.1"/>
    <property type="molecule type" value="Genomic_DNA"/>
</dbReference>
<accession>D4B237</accession>
<dbReference type="Gene3D" id="3.30.200.20">
    <property type="entry name" value="Phosphorylase Kinase, domain 1"/>
    <property type="match status" value="1"/>
</dbReference>
<dbReference type="Pfam" id="PF01636">
    <property type="entry name" value="APH"/>
    <property type="match status" value="1"/>
</dbReference>
<dbReference type="KEGG" id="abe:ARB_02520"/>
<dbReference type="RefSeq" id="XP_003011238.1">
    <property type="nucleotide sequence ID" value="XM_003011192.1"/>
</dbReference>
<proteinExistence type="predicted"/>
<dbReference type="OMA" id="CEHDSSQ"/>
<dbReference type="PANTHER" id="PTHR36091">
    <property type="entry name" value="ALTERED INHERITANCE OF MITOCHONDRIA PROTEIN 9, MITOCHONDRIAL"/>
    <property type="match status" value="1"/>
</dbReference>
<keyword evidence="3" id="KW-1185">Reference proteome</keyword>
<dbReference type="GeneID" id="9523976"/>
<dbReference type="GO" id="GO:0005739">
    <property type="term" value="C:mitochondrion"/>
    <property type="evidence" value="ECO:0007669"/>
    <property type="project" value="TreeGrafter"/>
</dbReference>
<name>D4B237_ARTBC</name>
<evidence type="ECO:0000313" key="2">
    <source>
        <dbReference type="EMBL" id="EFE30598.1"/>
    </source>
</evidence>
<organism evidence="2 3">
    <name type="scientific">Arthroderma benhamiae (strain ATCC MYA-4681 / CBS 112371)</name>
    <name type="common">Trichophyton mentagrophytes</name>
    <dbReference type="NCBI Taxonomy" id="663331"/>
    <lineage>
        <taxon>Eukaryota</taxon>
        <taxon>Fungi</taxon>
        <taxon>Dikarya</taxon>
        <taxon>Ascomycota</taxon>
        <taxon>Pezizomycotina</taxon>
        <taxon>Eurotiomycetes</taxon>
        <taxon>Eurotiomycetidae</taxon>
        <taxon>Onygenales</taxon>
        <taxon>Arthrodermataceae</taxon>
        <taxon>Trichophyton</taxon>
    </lineage>
</organism>
<reference evidence="3" key="1">
    <citation type="journal article" date="2011" name="Genome Biol.">
        <title>Comparative and functional genomics provide insights into the pathogenicity of dermatophytic fungi.</title>
        <authorList>
            <person name="Burmester A."/>
            <person name="Shelest E."/>
            <person name="Gloeckner G."/>
            <person name="Heddergott C."/>
            <person name="Schindler S."/>
            <person name="Staib P."/>
            <person name="Heidel A."/>
            <person name="Felder M."/>
            <person name="Petzold A."/>
            <person name="Szafranski K."/>
            <person name="Feuermann M."/>
            <person name="Pedruzzi I."/>
            <person name="Priebe S."/>
            <person name="Groth M."/>
            <person name="Winkler R."/>
            <person name="Li W."/>
            <person name="Kniemeyer O."/>
            <person name="Schroeckh V."/>
            <person name="Hertweck C."/>
            <person name="Hube B."/>
            <person name="White T.C."/>
            <person name="Platzer M."/>
            <person name="Guthke R."/>
            <person name="Heitman J."/>
            <person name="Woestemeyer J."/>
            <person name="Zipfel P.F."/>
            <person name="Monod M."/>
            <person name="Brakhage A.A."/>
        </authorList>
    </citation>
    <scope>NUCLEOTIDE SEQUENCE [LARGE SCALE GENOMIC DNA]</scope>
    <source>
        <strain evidence="3">ATCC MYA-4681 / CBS 112371</strain>
    </source>
</reference>
<dbReference type="HOGENOM" id="CLU_019189_13_1_1"/>
<dbReference type="InterPro" id="IPR051035">
    <property type="entry name" value="Mito_inheritance_9"/>
</dbReference>
<gene>
    <name evidence="2" type="ORF">ARB_02520</name>
</gene>
<dbReference type="Proteomes" id="UP000008866">
    <property type="component" value="Unassembled WGS sequence"/>
</dbReference>
<evidence type="ECO:0000259" key="1">
    <source>
        <dbReference type="Pfam" id="PF01636"/>
    </source>
</evidence>
<feature type="domain" description="Aminoglycoside phosphotransferase" evidence="1">
    <location>
        <begin position="115"/>
        <end position="380"/>
    </location>
</feature>
<dbReference type="InterPro" id="IPR002575">
    <property type="entry name" value="Aminoglycoside_PTrfase"/>
</dbReference>
<dbReference type="PANTHER" id="PTHR36091:SF2">
    <property type="entry name" value="AMINOGLYCOSIDE PHOSPHOTRANSFERASE DOMAIN-CONTAINING PROTEIN"/>
    <property type="match status" value="1"/>
</dbReference>